<name>A0ACB8FW61_9SAUR</name>
<evidence type="ECO:0000313" key="2">
    <source>
        <dbReference type="Proteomes" id="UP000827872"/>
    </source>
</evidence>
<reference evidence="1" key="1">
    <citation type="submission" date="2021-08" db="EMBL/GenBank/DDBJ databases">
        <title>The first chromosome-level gecko genome reveals the dynamic sex chromosomes of Neotropical dwarf geckos (Sphaerodactylidae: Sphaerodactylus).</title>
        <authorList>
            <person name="Pinto B.J."/>
            <person name="Keating S.E."/>
            <person name="Gamble T."/>
        </authorList>
    </citation>
    <scope>NUCLEOTIDE SEQUENCE</scope>
    <source>
        <strain evidence="1">TG3544</strain>
    </source>
</reference>
<keyword evidence="2" id="KW-1185">Reference proteome</keyword>
<accession>A0ACB8FW61</accession>
<comment type="caution">
    <text evidence="1">The sequence shown here is derived from an EMBL/GenBank/DDBJ whole genome shotgun (WGS) entry which is preliminary data.</text>
</comment>
<gene>
    <name evidence="1" type="ORF">K3G42_021219</name>
</gene>
<protein>
    <submittedName>
        <fullName evidence="1">Uncharacterized protein</fullName>
    </submittedName>
</protein>
<dbReference type="EMBL" id="CM037624">
    <property type="protein sequence ID" value="KAH8011276.1"/>
    <property type="molecule type" value="Genomic_DNA"/>
</dbReference>
<organism evidence="1 2">
    <name type="scientific">Sphaerodactylus townsendi</name>
    <dbReference type="NCBI Taxonomy" id="933632"/>
    <lineage>
        <taxon>Eukaryota</taxon>
        <taxon>Metazoa</taxon>
        <taxon>Chordata</taxon>
        <taxon>Craniata</taxon>
        <taxon>Vertebrata</taxon>
        <taxon>Euteleostomi</taxon>
        <taxon>Lepidosauria</taxon>
        <taxon>Squamata</taxon>
        <taxon>Bifurcata</taxon>
        <taxon>Gekkota</taxon>
        <taxon>Sphaerodactylidae</taxon>
        <taxon>Sphaerodactylus</taxon>
    </lineage>
</organism>
<sequence>MKEMPISPGHEWNVFWGGAGWEGKASFVLLDRVWKYSEECFSGTFLKRPSMTIMVSSTGTPSLKVIHACTLSKVTLSWGLQHYDQGTSASQGFFHTQPDLV</sequence>
<evidence type="ECO:0000313" key="1">
    <source>
        <dbReference type="EMBL" id="KAH8011276.1"/>
    </source>
</evidence>
<proteinExistence type="predicted"/>
<dbReference type="Proteomes" id="UP000827872">
    <property type="component" value="Linkage Group LG11"/>
</dbReference>